<dbReference type="eggNOG" id="COG4961">
    <property type="taxonomic scope" value="Bacteria"/>
</dbReference>
<keyword evidence="4" id="KW-1185">Reference proteome</keyword>
<name>B8CHX5_SHEPW</name>
<dbReference type="InterPro" id="IPR012495">
    <property type="entry name" value="TadE-like_dom"/>
</dbReference>
<keyword evidence="1" id="KW-0472">Membrane</keyword>
<dbReference type="RefSeq" id="WP_020910633.1">
    <property type="nucleotide sequence ID" value="NC_011566.1"/>
</dbReference>
<evidence type="ECO:0000259" key="2">
    <source>
        <dbReference type="Pfam" id="PF07811"/>
    </source>
</evidence>
<dbReference type="OrthoDB" id="6263747at2"/>
<sequence>MNNHYRSHTKQRGVAAIEAVITLPFLILVMLLVMDFGRVMYVSITTTSAARAAAGYAAQSTNLVVDTSGIQASAQQEANDLLINNANEQAVDVSSKRICKCPGSITEVSCTSNLCAAELQIFIEVTASRDFRTVVEYPFIPNDIPISRTAIIRAQ</sequence>
<feature type="transmembrane region" description="Helical" evidence="1">
    <location>
        <begin position="12"/>
        <end position="34"/>
    </location>
</feature>
<keyword evidence="1" id="KW-1133">Transmembrane helix</keyword>
<proteinExistence type="predicted"/>
<evidence type="ECO:0000313" key="3">
    <source>
        <dbReference type="EMBL" id="ACJ27251.1"/>
    </source>
</evidence>
<evidence type="ECO:0000256" key="1">
    <source>
        <dbReference type="SAM" id="Phobius"/>
    </source>
</evidence>
<dbReference type="AlphaFoldDB" id="B8CHX5"/>
<feature type="domain" description="TadE-like" evidence="2">
    <location>
        <begin position="13"/>
        <end position="54"/>
    </location>
</feature>
<organism evidence="3 4">
    <name type="scientific">Shewanella piezotolerans (strain WP3 / JCM 13877)</name>
    <dbReference type="NCBI Taxonomy" id="225849"/>
    <lineage>
        <taxon>Bacteria</taxon>
        <taxon>Pseudomonadati</taxon>
        <taxon>Pseudomonadota</taxon>
        <taxon>Gammaproteobacteria</taxon>
        <taxon>Alteromonadales</taxon>
        <taxon>Shewanellaceae</taxon>
        <taxon>Shewanella</taxon>
    </lineage>
</organism>
<keyword evidence="1" id="KW-0812">Transmembrane</keyword>
<accession>B8CHX5</accession>
<evidence type="ECO:0000313" key="4">
    <source>
        <dbReference type="Proteomes" id="UP000000753"/>
    </source>
</evidence>
<dbReference type="Pfam" id="PF07811">
    <property type="entry name" value="TadE"/>
    <property type="match status" value="1"/>
</dbReference>
<gene>
    <name evidence="3" type="ordered locus">swp_0419</name>
</gene>
<dbReference type="Proteomes" id="UP000000753">
    <property type="component" value="Chromosome"/>
</dbReference>
<dbReference type="EMBL" id="CP000472">
    <property type="protein sequence ID" value="ACJ27251.1"/>
    <property type="molecule type" value="Genomic_DNA"/>
</dbReference>
<dbReference type="HOGENOM" id="CLU_1694318_0_0_6"/>
<protein>
    <submittedName>
        <fullName evidence="3">TadE-like protein</fullName>
    </submittedName>
</protein>
<dbReference type="KEGG" id="swp:swp_0419"/>
<dbReference type="STRING" id="225849.swp_0419"/>
<reference evidence="3 4" key="1">
    <citation type="journal article" date="2008" name="PLoS ONE">
        <title>Environmental adaptation: genomic analysis of the piezotolerant and psychrotolerant deep-sea iron reducing bacterium Shewanella piezotolerans WP3.</title>
        <authorList>
            <person name="Wang F."/>
            <person name="Wang J."/>
            <person name="Jian H."/>
            <person name="Zhang B."/>
            <person name="Li S."/>
            <person name="Wang F."/>
            <person name="Zeng X."/>
            <person name="Gao L."/>
            <person name="Bartlett D.H."/>
            <person name="Yu J."/>
            <person name="Hu S."/>
            <person name="Xiao X."/>
        </authorList>
    </citation>
    <scope>NUCLEOTIDE SEQUENCE [LARGE SCALE GENOMIC DNA]</scope>
    <source>
        <strain evidence="4">WP3 / JCM 13877</strain>
    </source>
</reference>